<reference evidence="1 2" key="1">
    <citation type="submission" date="2016-01" db="EMBL/GenBank/DDBJ databases">
        <title>Draft Genome Sequences of Seven Thermophilic Sporeformers Isolated from Foods.</title>
        <authorList>
            <person name="Berendsen E.M."/>
            <person name="Wells-Bennik M.H."/>
            <person name="Krawcyk A.O."/>
            <person name="De Jong A."/>
            <person name="Holsappel S."/>
            <person name="Eijlander R.T."/>
            <person name="Kuipers O.P."/>
        </authorList>
    </citation>
    <scope>NUCLEOTIDE SEQUENCE [LARGE SCALE GENOMIC DNA]</scope>
    <source>
        <strain evidence="1 2">B4135</strain>
    </source>
</reference>
<evidence type="ECO:0000313" key="1">
    <source>
        <dbReference type="EMBL" id="KYD21906.1"/>
    </source>
</evidence>
<evidence type="ECO:0000313" key="2">
    <source>
        <dbReference type="Proteomes" id="UP000075683"/>
    </source>
</evidence>
<dbReference type="AlphaFoldDB" id="A0A150MBR9"/>
<sequence length="37" mass="4351">MNENAGTFFKNEIKEKKRTYPGIRIVLFCFIIDMGLI</sequence>
<organism evidence="1 2">
    <name type="scientific">Caldibacillus debilis</name>
    <dbReference type="NCBI Taxonomy" id="301148"/>
    <lineage>
        <taxon>Bacteria</taxon>
        <taxon>Bacillati</taxon>
        <taxon>Bacillota</taxon>
        <taxon>Bacilli</taxon>
        <taxon>Bacillales</taxon>
        <taxon>Bacillaceae</taxon>
        <taxon>Caldibacillus</taxon>
    </lineage>
</organism>
<gene>
    <name evidence="1" type="ORF">B4135_1532</name>
</gene>
<proteinExistence type="predicted"/>
<dbReference type="EMBL" id="LQYT01000016">
    <property type="protein sequence ID" value="KYD21906.1"/>
    <property type="molecule type" value="Genomic_DNA"/>
</dbReference>
<comment type="caution">
    <text evidence="1">The sequence shown here is derived from an EMBL/GenBank/DDBJ whole genome shotgun (WGS) entry which is preliminary data.</text>
</comment>
<name>A0A150MBR9_9BACI</name>
<dbReference type="Proteomes" id="UP000075683">
    <property type="component" value="Unassembled WGS sequence"/>
</dbReference>
<accession>A0A150MBR9</accession>
<protein>
    <submittedName>
        <fullName evidence="1">Uncharacterized protein</fullName>
    </submittedName>
</protein>